<comment type="caution">
    <text evidence="6">The sequence shown here is derived from an EMBL/GenBank/DDBJ whole genome shotgun (WGS) entry which is preliminary data.</text>
</comment>
<dbReference type="AlphaFoldDB" id="C6RG36"/>
<feature type="domain" description="Response regulatory" evidence="4">
    <location>
        <begin position="127"/>
        <end position="244"/>
    </location>
</feature>
<dbReference type="InterPro" id="IPR050469">
    <property type="entry name" value="Diguanylate_Cyclase"/>
</dbReference>
<dbReference type="SUPFAM" id="SSF52172">
    <property type="entry name" value="CheY-like"/>
    <property type="match status" value="2"/>
</dbReference>
<organism evidence="6 7">
    <name type="scientific">Campylobacter showae RM3277</name>
    <dbReference type="NCBI Taxonomy" id="553219"/>
    <lineage>
        <taxon>Bacteria</taxon>
        <taxon>Pseudomonadati</taxon>
        <taxon>Campylobacterota</taxon>
        <taxon>Epsilonproteobacteria</taxon>
        <taxon>Campylobacterales</taxon>
        <taxon>Campylobacteraceae</taxon>
        <taxon>Campylobacter</taxon>
    </lineage>
</organism>
<dbReference type="FunFam" id="3.30.70.270:FF:000001">
    <property type="entry name" value="Diguanylate cyclase domain protein"/>
    <property type="match status" value="1"/>
</dbReference>
<accession>C6RG36</accession>
<dbReference type="RefSeq" id="WP_002948480.1">
    <property type="nucleotide sequence ID" value="NZ_ACVQ01000018.1"/>
</dbReference>
<dbReference type="Proteomes" id="UP000003107">
    <property type="component" value="Unassembled WGS sequence"/>
</dbReference>
<feature type="modified residue" description="4-aspartylphosphate" evidence="3">
    <location>
        <position position="56"/>
    </location>
</feature>
<evidence type="ECO:0000313" key="6">
    <source>
        <dbReference type="EMBL" id="EET79731.1"/>
    </source>
</evidence>
<feature type="domain" description="GGDEF" evidence="5">
    <location>
        <begin position="287"/>
        <end position="417"/>
    </location>
</feature>
<dbReference type="CDD" id="cd01949">
    <property type="entry name" value="GGDEF"/>
    <property type="match status" value="1"/>
</dbReference>
<dbReference type="GO" id="GO:0052621">
    <property type="term" value="F:diguanylate cyclase activity"/>
    <property type="evidence" value="ECO:0007669"/>
    <property type="project" value="UniProtKB-EC"/>
</dbReference>
<dbReference type="SMART" id="SM00448">
    <property type="entry name" value="REC"/>
    <property type="match status" value="2"/>
</dbReference>
<dbReference type="CDD" id="cd19921">
    <property type="entry name" value="REC_1_GGDEF"/>
    <property type="match status" value="1"/>
</dbReference>
<dbReference type="GO" id="GO:1902201">
    <property type="term" value="P:negative regulation of bacterial-type flagellum-dependent cell motility"/>
    <property type="evidence" value="ECO:0007669"/>
    <property type="project" value="TreeGrafter"/>
</dbReference>
<reference evidence="6 7" key="1">
    <citation type="submission" date="2009-07" db="EMBL/GenBank/DDBJ databases">
        <authorList>
            <person name="Madupu R."/>
            <person name="Sebastian Y."/>
            <person name="Durkin A.S."/>
            <person name="Torralba M."/>
            <person name="Methe B."/>
            <person name="Sutton G.G."/>
            <person name="Strausberg R.L."/>
            <person name="Nelson K.E."/>
        </authorList>
    </citation>
    <scope>NUCLEOTIDE SEQUENCE [LARGE SCALE GENOMIC DNA]</scope>
    <source>
        <strain evidence="6 7">RM3277</strain>
    </source>
</reference>
<dbReference type="EMBL" id="ACVQ01000018">
    <property type="protein sequence ID" value="EET79731.1"/>
    <property type="molecule type" value="Genomic_DNA"/>
</dbReference>
<dbReference type="eggNOG" id="COG0745">
    <property type="taxonomic scope" value="Bacteria"/>
</dbReference>
<dbReference type="InterPro" id="IPR001789">
    <property type="entry name" value="Sig_transdc_resp-reg_receiver"/>
</dbReference>
<keyword evidence="7" id="KW-1185">Reference proteome</keyword>
<protein>
    <recommendedName>
        <fullName evidence="1">diguanylate cyclase</fullName>
        <ecNumber evidence="1">2.7.7.65</ecNumber>
    </recommendedName>
</protein>
<keyword evidence="3" id="KW-0597">Phosphoprotein</keyword>
<feature type="modified residue" description="4-aspartylphosphate" evidence="3">
    <location>
        <position position="177"/>
    </location>
</feature>
<dbReference type="SMART" id="SM00267">
    <property type="entry name" value="GGDEF"/>
    <property type="match status" value="1"/>
</dbReference>
<gene>
    <name evidence="6" type="ORF">CAMSH0001_2300</name>
</gene>
<dbReference type="Gene3D" id="3.40.50.2300">
    <property type="match status" value="2"/>
</dbReference>
<evidence type="ECO:0000259" key="4">
    <source>
        <dbReference type="PROSITE" id="PS50110"/>
    </source>
</evidence>
<dbReference type="InterPro" id="IPR029787">
    <property type="entry name" value="Nucleotide_cyclase"/>
</dbReference>
<dbReference type="PANTHER" id="PTHR45138:SF9">
    <property type="entry name" value="DIGUANYLATE CYCLASE DGCM-RELATED"/>
    <property type="match status" value="1"/>
</dbReference>
<evidence type="ECO:0000256" key="1">
    <source>
        <dbReference type="ARBA" id="ARBA00012528"/>
    </source>
</evidence>
<dbReference type="Pfam" id="PF00990">
    <property type="entry name" value="GGDEF"/>
    <property type="match status" value="1"/>
</dbReference>
<dbReference type="PROSITE" id="PS50887">
    <property type="entry name" value="GGDEF"/>
    <property type="match status" value="1"/>
</dbReference>
<dbReference type="InterPro" id="IPR043128">
    <property type="entry name" value="Rev_trsase/Diguanyl_cyclase"/>
</dbReference>
<dbReference type="GO" id="GO:0005886">
    <property type="term" value="C:plasma membrane"/>
    <property type="evidence" value="ECO:0007669"/>
    <property type="project" value="TreeGrafter"/>
</dbReference>
<dbReference type="Gene3D" id="3.30.70.270">
    <property type="match status" value="1"/>
</dbReference>
<evidence type="ECO:0000313" key="7">
    <source>
        <dbReference type="Proteomes" id="UP000003107"/>
    </source>
</evidence>
<evidence type="ECO:0000259" key="5">
    <source>
        <dbReference type="PROSITE" id="PS50887"/>
    </source>
</evidence>
<dbReference type="EC" id="2.7.7.65" evidence="1"/>
<name>C6RG36_9BACT</name>
<proteinExistence type="predicted"/>
<dbReference type="NCBIfam" id="TIGR00254">
    <property type="entry name" value="GGDEF"/>
    <property type="match status" value="1"/>
</dbReference>
<dbReference type="GO" id="GO:0043709">
    <property type="term" value="P:cell adhesion involved in single-species biofilm formation"/>
    <property type="evidence" value="ECO:0007669"/>
    <property type="project" value="TreeGrafter"/>
</dbReference>
<dbReference type="GO" id="GO:0000160">
    <property type="term" value="P:phosphorelay signal transduction system"/>
    <property type="evidence" value="ECO:0007669"/>
    <property type="project" value="InterPro"/>
</dbReference>
<dbReference type="InterPro" id="IPR000160">
    <property type="entry name" value="GGDEF_dom"/>
</dbReference>
<dbReference type="eggNOG" id="COG3706">
    <property type="taxonomic scope" value="Bacteria"/>
</dbReference>
<dbReference type="PANTHER" id="PTHR45138">
    <property type="entry name" value="REGULATORY COMPONENTS OF SENSORY TRANSDUCTION SYSTEM"/>
    <property type="match status" value="1"/>
</dbReference>
<evidence type="ECO:0000256" key="3">
    <source>
        <dbReference type="PROSITE-ProRule" id="PRU00169"/>
    </source>
</evidence>
<dbReference type="Pfam" id="PF00072">
    <property type="entry name" value="Response_reg"/>
    <property type="match status" value="2"/>
</dbReference>
<comment type="catalytic activity">
    <reaction evidence="2">
        <text>2 GTP = 3',3'-c-di-GMP + 2 diphosphate</text>
        <dbReference type="Rhea" id="RHEA:24898"/>
        <dbReference type="ChEBI" id="CHEBI:33019"/>
        <dbReference type="ChEBI" id="CHEBI:37565"/>
        <dbReference type="ChEBI" id="CHEBI:58805"/>
        <dbReference type="EC" id="2.7.7.65"/>
    </reaction>
</comment>
<dbReference type="GeneID" id="60990047"/>
<sequence length="417" mass="46790">MEKSKILIVEDNKALAKLIAKKMEDNTEMQVDVAHSLAEAQAFLTKAKDYFITLLDLNLPDAPNGEVVDFVASKGLPIIVLTGSMDDKTRETFMDKDIVDYVYKGNMSDVNYIFHMIDRLKNNKQYKVMVVEDVMQTRNDVKKILQNLQFQVFTAAHGEEAMNYFADNPDIKLVVSDYGMPVKDGLEVLKELREQKDKNELGVIMMTSANENVSGAVFLKNGANDFIAKPFLKEELICRVNNTIENMENINKIANFANKDFLTGLFNRRYFYDDMQGYLASLEENPMPYAVAVIDVDGLKNINDKYGQDSGDKILKLLAKKLIDDTKSSDIAARFGGGEFCVLLKNVSQEDAVKFFVGLRAAIAANPVNIKNESVKISVSIGVTFGKSDYNVDEILDLADEALYRAKQNGRNRVEIA</sequence>
<dbReference type="STRING" id="553219.CAMSH0001_2300"/>
<evidence type="ECO:0000256" key="2">
    <source>
        <dbReference type="ARBA" id="ARBA00034247"/>
    </source>
</evidence>
<dbReference type="SUPFAM" id="SSF55073">
    <property type="entry name" value="Nucleotide cyclase"/>
    <property type="match status" value="1"/>
</dbReference>
<dbReference type="InterPro" id="IPR011006">
    <property type="entry name" value="CheY-like_superfamily"/>
</dbReference>
<feature type="domain" description="Response regulatory" evidence="4">
    <location>
        <begin position="5"/>
        <end position="119"/>
    </location>
</feature>
<dbReference type="PROSITE" id="PS50110">
    <property type="entry name" value="RESPONSE_REGULATORY"/>
    <property type="match status" value="2"/>
</dbReference>
<dbReference type="OrthoDB" id="9778432at2"/>